<proteinExistence type="predicted"/>
<evidence type="ECO:0000313" key="3">
    <source>
        <dbReference type="Proteomes" id="UP000220752"/>
    </source>
</evidence>
<accession>A0A2A6ZCE8</accession>
<reference evidence="2 3" key="1">
    <citation type="journal article" date="2017" name="Front. Microbiol.">
        <title>New Insights into the Diversity of the Genus Faecalibacterium.</title>
        <authorList>
            <person name="Benevides L."/>
            <person name="Burman S."/>
            <person name="Martin R."/>
            <person name="Robert V."/>
            <person name="Thomas M."/>
            <person name="Miquel S."/>
            <person name="Chain F."/>
            <person name="Sokol H."/>
            <person name="Bermudez-Humaran L.G."/>
            <person name="Morrison M."/>
            <person name="Langella P."/>
            <person name="Azevedo V.A."/>
            <person name="Chatel J.M."/>
            <person name="Soares S."/>
        </authorList>
    </citation>
    <scope>NUCLEOTIDE SEQUENCE [LARGE SCALE GENOMIC DNA]</scope>
    <source>
        <strain evidence="3">CNCM I-4540</strain>
    </source>
</reference>
<feature type="transmembrane region" description="Helical" evidence="1">
    <location>
        <begin position="42"/>
        <end position="63"/>
    </location>
</feature>
<evidence type="ECO:0008006" key="4">
    <source>
        <dbReference type="Google" id="ProtNLM"/>
    </source>
</evidence>
<feature type="transmembrane region" description="Helical" evidence="1">
    <location>
        <begin position="203"/>
        <end position="224"/>
    </location>
</feature>
<evidence type="ECO:0000256" key="1">
    <source>
        <dbReference type="SAM" id="Phobius"/>
    </source>
</evidence>
<name>A0A2A6ZCE8_9FIRM</name>
<feature type="transmembrane region" description="Helical" evidence="1">
    <location>
        <begin position="20"/>
        <end position="36"/>
    </location>
</feature>
<evidence type="ECO:0000313" key="2">
    <source>
        <dbReference type="EMBL" id="PDX59050.1"/>
    </source>
</evidence>
<keyword evidence="1" id="KW-1133">Transmembrane helix</keyword>
<feature type="transmembrane region" description="Helical" evidence="1">
    <location>
        <begin position="325"/>
        <end position="346"/>
    </location>
</feature>
<gene>
    <name evidence="2" type="ORF">CGS46_03515</name>
</gene>
<feature type="transmembrane region" description="Helical" evidence="1">
    <location>
        <begin position="352"/>
        <end position="372"/>
    </location>
</feature>
<dbReference type="Proteomes" id="UP000220752">
    <property type="component" value="Unassembled WGS sequence"/>
</dbReference>
<keyword evidence="1" id="KW-0812">Transmembrane</keyword>
<feature type="transmembrane region" description="Helical" evidence="1">
    <location>
        <begin position="155"/>
        <end position="175"/>
    </location>
</feature>
<keyword evidence="1" id="KW-0472">Membrane</keyword>
<keyword evidence="3" id="KW-1185">Reference proteome</keyword>
<organism evidence="2 3">
    <name type="scientific">Faecalibacterium langellae</name>
    <dbReference type="NCBI Taxonomy" id="3435293"/>
    <lineage>
        <taxon>Bacteria</taxon>
        <taxon>Bacillati</taxon>
        <taxon>Bacillota</taxon>
        <taxon>Clostridia</taxon>
        <taxon>Eubacteriales</taxon>
        <taxon>Oscillospiraceae</taxon>
        <taxon>Faecalibacterium</taxon>
    </lineage>
</organism>
<dbReference type="AlphaFoldDB" id="A0A2A6ZCE8"/>
<dbReference type="EMBL" id="NMTQ01000020">
    <property type="protein sequence ID" value="PDX59050.1"/>
    <property type="molecule type" value="Genomic_DNA"/>
</dbReference>
<comment type="caution">
    <text evidence="2">The sequence shown here is derived from an EMBL/GenBank/DDBJ whole genome shotgun (WGS) entry which is preliminary data.</text>
</comment>
<sequence>MTERGFHPFAVLHFLRKTILLYLLPLLQVLFARNWAALRTALVQGATLLTVLAAVSAAVLYAGRWRVDAQGTLRVRWRLGVRLDRCLKASQLAALTIERPLLYRLAGASRVVLYPAGHKRTLTLLLSAQNAQFLADRMMPRRDAVAHTPRGGEKLAFAVLGANGLSTLALLALAIKQSRPYAPDAQTAAFAHLNRIAAWAARWLPMGTAWLLVLGGVLFCASLVRSAAHAAHYTVWRTESHLGSRGGFVRRYEMRLALEHLSYADLRRSPATWALGCCPVFVTAGSCQPEIPLLVWREDGPFLQELLPGFVLPPKAPVDTAGRSIPAFFLPAGIPCGLCLLLTAVSRYTLPALTVPLLVVTAVFAALLVGAYNGWRKEGIWLQNGRLTLRWQHGFHLHDICVLCPVPALTAMQSPWAAAVHRTNLTLTFPGGVKCKVRSVKCSELPFLLF</sequence>
<protein>
    <recommendedName>
        <fullName evidence="4">PH domain-containing protein</fullName>
    </recommendedName>
</protein>